<evidence type="ECO:0000256" key="3">
    <source>
        <dbReference type="SAM" id="Phobius"/>
    </source>
</evidence>
<dbReference type="SMART" id="SM00184">
    <property type="entry name" value="RING"/>
    <property type="match status" value="1"/>
</dbReference>
<dbReference type="GO" id="GO:0008270">
    <property type="term" value="F:zinc ion binding"/>
    <property type="evidence" value="ECO:0007669"/>
    <property type="project" value="UniProtKB-KW"/>
</dbReference>
<dbReference type="SUPFAM" id="SSF57850">
    <property type="entry name" value="RING/U-box"/>
    <property type="match status" value="1"/>
</dbReference>
<feature type="transmembrane region" description="Helical" evidence="3">
    <location>
        <begin position="810"/>
        <end position="835"/>
    </location>
</feature>
<feature type="transmembrane region" description="Helical" evidence="3">
    <location>
        <begin position="727"/>
        <end position="748"/>
    </location>
</feature>
<dbReference type="InterPro" id="IPR001841">
    <property type="entry name" value="Znf_RING"/>
</dbReference>
<protein>
    <submittedName>
        <fullName evidence="5">Receptor y region, transmembrane domain-and RING domain-containing protein 2</fullName>
    </submittedName>
</protein>
<feature type="compositionally biased region" description="Polar residues" evidence="2">
    <location>
        <begin position="483"/>
        <end position="492"/>
    </location>
</feature>
<feature type="domain" description="RING-type" evidence="4">
    <location>
        <begin position="512"/>
        <end position="554"/>
    </location>
</feature>
<organism evidence="5 6">
    <name type="scientific">Metarhizium brunneum</name>
    <dbReference type="NCBI Taxonomy" id="500148"/>
    <lineage>
        <taxon>Eukaryota</taxon>
        <taxon>Fungi</taxon>
        <taxon>Dikarya</taxon>
        <taxon>Ascomycota</taxon>
        <taxon>Pezizomycotina</taxon>
        <taxon>Sordariomycetes</taxon>
        <taxon>Hypocreomycetidae</taxon>
        <taxon>Hypocreales</taxon>
        <taxon>Clavicipitaceae</taxon>
        <taxon>Metarhizium</taxon>
    </lineage>
</organism>
<keyword evidence="1" id="KW-0479">Metal-binding</keyword>
<feature type="transmembrane region" description="Helical" evidence="3">
    <location>
        <begin position="363"/>
        <end position="384"/>
    </location>
</feature>
<feature type="compositionally biased region" description="Basic and acidic residues" evidence="2">
    <location>
        <begin position="630"/>
        <end position="643"/>
    </location>
</feature>
<keyword evidence="1" id="KW-0863">Zinc-finger</keyword>
<feature type="transmembrane region" description="Helical" evidence="3">
    <location>
        <begin position="689"/>
        <end position="707"/>
    </location>
</feature>
<dbReference type="Proteomes" id="UP000510686">
    <property type="component" value="Chromosome 2"/>
</dbReference>
<reference evidence="5 6" key="1">
    <citation type="submission" date="2020-07" db="EMBL/GenBank/DDBJ databases">
        <title>Telomere length de novo assembly of all 7 chromosomes of the fungus, Metarhizium brunneum, using a novel assembly pipeline.</title>
        <authorList>
            <person name="Saud z."/>
            <person name="Kortsinoglou A."/>
            <person name="Kouvelis V.N."/>
            <person name="Butt T.M."/>
        </authorList>
    </citation>
    <scope>NUCLEOTIDE SEQUENCE [LARGE SCALE GENOMIC DNA]</scope>
    <source>
        <strain evidence="5 6">4556</strain>
    </source>
</reference>
<feature type="region of interest" description="Disordered" evidence="2">
    <location>
        <begin position="561"/>
        <end position="595"/>
    </location>
</feature>
<keyword evidence="5" id="KW-0675">Receptor</keyword>
<evidence type="ECO:0000256" key="1">
    <source>
        <dbReference type="PROSITE-ProRule" id="PRU00175"/>
    </source>
</evidence>
<feature type="region of interest" description="Disordered" evidence="2">
    <location>
        <begin position="624"/>
        <end position="643"/>
    </location>
</feature>
<dbReference type="PANTHER" id="PTHR38848:SF3">
    <property type="entry name" value="G-PROTEIN COUPLED RECEPTORS FAMILY 3 PROFILE DOMAIN-CONTAINING PROTEIN"/>
    <property type="match status" value="1"/>
</dbReference>
<keyword evidence="3" id="KW-0472">Membrane</keyword>
<dbReference type="Pfam" id="PF13639">
    <property type="entry name" value="zf-RING_2"/>
    <property type="match status" value="1"/>
</dbReference>
<feature type="region of interest" description="Disordered" evidence="2">
    <location>
        <begin position="333"/>
        <end position="353"/>
    </location>
</feature>
<dbReference type="RefSeq" id="XP_014545069.2">
    <property type="nucleotide sequence ID" value="XM_014689583.2"/>
</dbReference>
<dbReference type="GeneID" id="26242410"/>
<dbReference type="PANTHER" id="PTHR38848">
    <property type="entry name" value="G-PROTEIN COUPLED RECEPTORS FAMILY 3 PROFILE DOMAIN-CONTAINING PROTEIN"/>
    <property type="match status" value="1"/>
</dbReference>
<name>A0A7D5UWK8_9HYPO</name>
<dbReference type="OrthoDB" id="8062037at2759"/>
<dbReference type="CDD" id="cd16454">
    <property type="entry name" value="RING-H2_PA-TM-RING"/>
    <property type="match status" value="1"/>
</dbReference>
<sequence>MDPQPAAIPTTICSAADAAPSASNVGTGPCLSVTPSPSSKPPVLVLNLLVFHPHFAADVDTGRKPRCTTNVASLDLSPDDYDRSPSPIVDASTHPSICPLPIARQSGCSDLRRQPLEPAFARYVFWRRRGGNHPPNLRMTMADCLAAGLYGGSWLTLLAMFFAMSAVSAQGDITVVTSAQKDVPDWANPSALNMAITLQPGGKPSSSMYTVIPLTASVGLNGTGVIRGTINIMGHLKAANVSSYNDLSGGDTIAFLSCDKPASDGFIDPDKMLSRLMKASLKAIILYTIDQNICLISNEGTLPYTSILSMADSGEAGGVLSYLNGTQPVASADAQISGKAGQPSPNSGSGDGGGSNSAVAMSILYSITGIITLLFLVIIATGAIRAHRYPERYGPRGGLGGRPRQSRAKGLARAVLDTIPIVKFGNQEPAKPDPELELDGAMTDGHETTSHRAVTNTGESEPPEAKTAAAAAAALADKKDKSGQSSSEQTSKAPDAASAHAENEEGDEHIGCSICTEDFTVGEDVRVLPCNHQFHPHCVDPWLVNVSGTCPLCRLDLRPGQQGPNDQSSFNPEENLAPPLVLEGDDGDSSHATHSNRLSRLLDVNRLRQAGVEERIAALRQMRAHSANHGTREPETVEDRPQASRLTDKLKDKFLVFAIYADSYIFVFASAMLQHSIGLNASFKTCDSAILICLVCYVTTKFIYLFLVEKAHIIRGTPKKRIGSRLYMFNSLGMIAVYLAVVILNFVFRIAKLQDGECIIGMKSFAMIPLISFDAVVNVYLTIIFLIPLRNLYSYKNMPRTHTNMRLRTIAFKTFCGAVCTLLSSIVNLCALMSLDGEPGWVCLVSCNCDIIFSAAVIQWVTSKDNMGTSTASSTNGVINGREALGHESIRVLAPYAADFSTVSSPVDPSLVASARCSTQADMHAANATSAGGVIITTTIERETKLGGGSKSQGSPVGIPMGRGYQECYAGEDGCATFQDDPQGAYGSRVNITAG</sequence>
<dbReference type="EMBL" id="CP058933">
    <property type="protein sequence ID" value="QLI68618.1"/>
    <property type="molecule type" value="Genomic_DNA"/>
</dbReference>
<keyword evidence="6" id="KW-1185">Reference proteome</keyword>
<feature type="compositionally biased region" description="Low complexity" evidence="2">
    <location>
        <begin position="465"/>
        <end position="475"/>
    </location>
</feature>
<keyword evidence="3 5" id="KW-0812">Transmembrane</keyword>
<feature type="transmembrane region" description="Helical" evidence="3">
    <location>
        <begin position="654"/>
        <end position="677"/>
    </location>
</feature>
<feature type="region of interest" description="Disordered" evidence="2">
    <location>
        <begin position="424"/>
        <end position="507"/>
    </location>
</feature>
<dbReference type="KEGG" id="mbrn:26242410"/>
<dbReference type="AlphaFoldDB" id="A0A7D5UWK8"/>
<evidence type="ECO:0000313" key="5">
    <source>
        <dbReference type="EMBL" id="QLI68618.1"/>
    </source>
</evidence>
<gene>
    <name evidence="5" type="primary">RMR2</name>
    <name evidence="5" type="ORF">G6M90_00g049600</name>
</gene>
<dbReference type="InterPro" id="IPR013083">
    <property type="entry name" value="Znf_RING/FYVE/PHD"/>
</dbReference>
<evidence type="ECO:0000313" key="6">
    <source>
        <dbReference type="Proteomes" id="UP000510686"/>
    </source>
</evidence>
<feature type="transmembrane region" description="Helical" evidence="3">
    <location>
        <begin position="768"/>
        <end position="789"/>
    </location>
</feature>
<keyword evidence="1" id="KW-0862">Zinc</keyword>
<evidence type="ECO:0000256" key="2">
    <source>
        <dbReference type="SAM" id="MobiDB-lite"/>
    </source>
</evidence>
<proteinExistence type="predicted"/>
<accession>A0A7D5UWK8</accession>
<evidence type="ECO:0000259" key="4">
    <source>
        <dbReference type="PROSITE" id="PS50089"/>
    </source>
</evidence>
<keyword evidence="3" id="KW-1133">Transmembrane helix</keyword>
<dbReference type="Gene3D" id="3.30.40.10">
    <property type="entry name" value="Zinc/RING finger domain, C3HC4 (zinc finger)"/>
    <property type="match status" value="1"/>
</dbReference>
<dbReference type="PROSITE" id="PS50089">
    <property type="entry name" value="ZF_RING_2"/>
    <property type="match status" value="1"/>
</dbReference>
<feature type="compositionally biased region" description="Polar residues" evidence="2">
    <location>
        <begin position="562"/>
        <end position="572"/>
    </location>
</feature>